<evidence type="ECO:0000313" key="7">
    <source>
        <dbReference type="EMBL" id="KAK1565938.1"/>
    </source>
</evidence>
<keyword evidence="4" id="KW-0812">Transmembrane</keyword>
<keyword evidence="2" id="KW-0328">Glycosyltransferase</keyword>
<keyword evidence="8" id="KW-1185">Reference proteome</keyword>
<proteinExistence type="predicted"/>
<evidence type="ECO:0000256" key="4">
    <source>
        <dbReference type="ARBA" id="ARBA00022692"/>
    </source>
</evidence>
<evidence type="ECO:0000256" key="1">
    <source>
        <dbReference type="ARBA" id="ARBA00004308"/>
    </source>
</evidence>
<dbReference type="EMBL" id="JAUUTY010000996">
    <property type="protein sequence ID" value="KAK1565938.1"/>
    <property type="molecule type" value="Genomic_DNA"/>
</dbReference>
<dbReference type="Pfam" id="PF03552">
    <property type="entry name" value="Cellulose_synt"/>
    <property type="match status" value="1"/>
</dbReference>
<dbReference type="GO" id="GO:0016760">
    <property type="term" value="F:cellulose synthase (UDP-forming) activity"/>
    <property type="evidence" value="ECO:0007669"/>
    <property type="project" value="InterPro"/>
</dbReference>
<evidence type="ECO:0000256" key="5">
    <source>
        <dbReference type="ARBA" id="ARBA00022989"/>
    </source>
</evidence>
<dbReference type="GO" id="GO:0012505">
    <property type="term" value="C:endomembrane system"/>
    <property type="evidence" value="ECO:0007669"/>
    <property type="project" value="UniProtKB-SubCell"/>
</dbReference>
<accession>A0AAD8UX12</accession>
<reference evidence="7" key="1">
    <citation type="submission" date="2023-07" db="EMBL/GenBank/DDBJ databases">
        <title>A chromosome-level genome assembly of Lolium multiflorum.</title>
        <authorList>
            <person name="Chen Y."/>
            <person name="Copetti D."/>
            <person name="Kolliker R."/>
            <person name="Studer B."/>
        </authorList>
    </citation>
    <scope>NUCLEOTIDE SEQUENCE</scope>
    <source>
        <strain evidence="7">02402/16</strain>
        <tissue evidence="7">Leaf</tissue>
    </source>
</reference>
<dbReference type="InterPro" id="IPR005150">
    <property type="entry name" value="Cellulose_synth"/>
</dbReference>
<comment type="caution">
    <text evidence="7">The sequence shown here is derived from an EMBL/GenBank/DDBJ whole genome shotgun (WGS) entry which is preliminary data.</text>
</comment>
<keyword evidence="5" id="KW-1133">Transmembrane helix</keyword>
<protein>
    <submittedName>
        <fullName evidence="7">Uncharacterized protein</fullName>
    </submittedName>
</protein>
<evidence type="ECO:0000256" key="3">
    <source>
        <dbReference type="ARBA" id="ARBA00022679"/>
    </source>
</evidence>
<evidence type="ECO:0000256" key="2">
    <source>
        <dbReference type="ARBA" id="ARBA00022676"/>
    </source>
</evidence>
<dbReference type="GO" id="GO:0030244">
    <property type="term" value="P:cellulose biosynthetic process"/>
    <property type="evidence" value="ECO:0007669"/>
    <property type="project" value="InterPro"/>
</dbReference>
<comment type="subcellular location">
    <subcellularLocation>
        <location evidence="1">Endomembrane system</location>
    </subcellularLocation>
</comment>
<evidence type="ECO:0000313" key="8">
    <source>
        <dbReference type="Proteomes" id="UP001231189"/>
    </source>
</evidence>
<keyword evidence="3" id="KW-0808">Transferase</keyword>
<keyword evidence="6" id="KW-0472">Membrane</keyword>
<sequence length="192" mass="21483">MRAAARDAVPSPYGRVWLAVHDVCDDGAPPCSSSWMRGAEPLGLLRRVAGCAQLAHPSVTPAPPPRAREAILVYELRHGAPQRMRLNPTAPPRFVAWLSSVDDDIVSTVDPLKEPPVMSILAVDYPVEKQKIDYLKDKIHLSFIKECMSMKRDYEEYKVRINALIAKVQKTPEEGWVMPDGTQWPGNNSRDQ</sequence>
<dbReference type="Proteomes" id="UP001231189">
    <property type="component" value="Unassembled WGS sequence"/>
</dbReference>
<dbReference type="AlphaFoldDB" id="A0AAD8UX12"/>
<dbReference type="GO" id="GO:0016020">
    <property type="term" value="C:membrane"/>
    <property type="evidence" value="ECO:0007669"/>
    <property type="project" value="InterPro"/>
</dbReference>
<name>A0AAD8UX12_LOLMU</name>
<organism evidence="7 8">
    <name type="scientific">Lolium multiflorum</name>
    <name type="common">Italian ryegrass</name>
    <name type="synonym">Lolium perenne subsp. multiflorum</name>
    <dbReference type="NCBI Taxonomy" id="4521"/>
    <lineage>
        <taxon>Eukaryota</taxon>
        <taxon>Viridiplantae</taxon>
        <taxon>Streptophyta</taxon>
        <taxon>Embryophyta</taxon>
        <taxon>Tracheophyta</taxon>
        <taxon>Spermatophyta</taxon>
        <taxon>Magnoliopsida</taxon>
        <taxon>Liliopsida</taxon>
        <taxon>Poales</taxon>
        <taxon>Poaceae</taxon>
        <taxon>BOP clade</taxon>
        <taxon>Pooideae</taxon>
        <taxon>Poodae</taxon>
        <taxon>Poeae</taxon>
        <taxon>Poeae Chloroplast Group 2 (Poeae type)</taxon>
        <taxon>Loliodinae</taxon>
        <taxon>Loliinae</taxon>
        <taxon>Lolium</taxon>
    </lineage>
</organism>
<evidence type="ECO:0000256" key="6">
    <source>
        <dbReference type="ARBA" id="ARBA00023136"/>
    </source>
</evidence>
<gene>
    <name evidence="7" type="ORF">QYE76_018113</name>
</gene>